<evidence type="ECO:0000259" key="5">
    <source>
        <dbReference type="Pfam" id="PF00205"/>
    </source>
</evidence>
<feature type="domain" description="Thiamine pyrophosphate enzyme N-terminal TPP-binding" evidence="7">
    <location>
        <begin position="28"/>
        <end position="130"/>
    </location>
</feature>
<dbReference type="InterPro" id="IPR000399">
    <property type="entry name" value="TPP-bd_CS"/>
</dbReference>
<evidence type="ECO:0000313" key="9">
    <source>
        <dbReference type="Proteomes" id="UP000007947"/>
    </source>
</evidence>
<dbReference type="Pfam" id="PF02775">
    <property type="entry name" value="TPP_enzyme_C"/>
    <property type="match status" value="1"/>
</dbReference>
<dbReference type="GO" id="GO:0009097">
    <property type="term" value="P:isoleucine biosynthetic process"/>
    <property type="evidence" value="ECO:0007669"/>
    <property type="project" value="TreeGrafter"/>
</dbReference>
<dbReference type="GO" id="GO:0009099">
    <property type="term" value="P:L-valine biosynthetic process"/>
    <property type="evidence" value="ECO:0007669"/>
    <property type="project" value="TreeGrafter"/>
</dbReference>
<dbReference type="Gene3D" id="3.40.50.970">
    <property type="match status" value="2"/>
</dbReference>
<protein>
    <submittedName>
        <fullName evidence="8">Putative acetolactate synthase large subunit</fullName>
        <ecNumber evidence="8">2.2.1.6</ecNumber>
    </submittedName>
</protein>
<dbReference type="GO" id="GO:0003984">
    <property type="term" value="F:acetolactate synthase activity"/>
    <property type="evidence" value="ECO:0007669"/>
    <property type="project" value="UniProtKB-EC"/>
</dbReference>
<dbReference type="CDD" id="cd07035">
    <property type="entry name" value="TPP_PYR_POX_like"/>
    <property type="match status" value="1"/>
</dbReference>
<dbReference type="Gene3D" id="3.40.50.1220">
    <property type="entry name" value="TPP-binding domain"/>
    <property type="match status" value="1"/>
</dbReference>
<organism evidence="8 9">
    <name type="scientific">Microlunatus phosphovorus (strain ATCC 700054 / DSM 10555 / JCM 9379 / NBRC 101784 / NCIMB 13414 / VKM Ac-1990 / NM-1)</name>
    <dbReference type="NCBI Taxonomy" id="1032480"/>
    <lineage>
        <taxon>Bacteria</taxon>
        <taxon>Bacillati</taxon>
        <taxon>Actinomycetota</taxon>
        <taxon>Actinomycetes</taxon>
        <taxon>Propionibacteriales</taxon>
        <taxon>Propionibacteriaceae</taxon>
        <taxon>Microlunatus</taxon>
    </lineage>
</organism>
<dbReference type="InterPro" id="IPR045229">
    <property type="entry name" value="TPP_enz"/>
</dbReference>
<dbReference type="GO" id="GO:0030976">
    <property type="term" value="F:thiamine pyrophosphate binding"/>
    <property type="evidence" value="ECO:0007669"/>
    <property type="project" value="InterPro"/>
</dbReference>
<dbReference type="Pfam" id="PF00205">
    <property type="entry name" value="TPP_enzyme_M"/>
    <property type="match status" value="1"/>
</dbReference>
<dbReference type="PANTHER" id="PTHR18968">
    <property type="entry name" value="THIAMINE PYROPHOSPHATE ENZYMES"/>
    <property type="match status" value="1"/>
</dbReference>
<accession>F5XIR5</accession>
<keyword evidence="9" id="KW-1185">Reference proteome</keyword>
<keyword evidence="3 4" id="KW-0786">Thiamine pyrophosphate</keyword>
<feature type="domain" description="Thiamine pyrophosphate enzyme TPP-binding" evidence="6">
    <location>
        <begin position="420"/>
        <end position="554"/>
    </location>
</feature>
<evidence type="ECO:0000259" key="6">
    <source>
        <dbReference type="Pfam" id="PF02775"/>
    </source>
</evidence>
<dbReference type="Pfam" id="PF02776">
    <property type="entry name" value="TPP_enzyme_N"/>
    <property type="match status" value="1"/>
</dbReference>
<gene>
    <name evidence="8" type="ordered locus">MLP_52890</name>
</gene>
<evidence type="ECO:0000313" key="8">
    <source>
        <dbReference type="EMBL" id="BAK38303.1"/>
    </source>
</evidence>
<dbReference type="InterPro" id="IPR029061">
    <property type="entry name" value="THDP-binding"/>
</dbReference>
<keyword evidence="8" id="KW-0808">Transferase</keyword>
<evidence type="ECO:0000256" key="1">
    <source>
        <dbReference type="ARBA" id="ARBA00001964"/>
    </source>
</evidence>
<dbReference type="EC" id="2.2.1.6" evidence="8"/>
<evidence type="ECO:0000259" key="7">
    <source>
        <dbReference type="Pfam" id="PF02776"/>
    </source>
</evidence>
<reference evidence="8 9" key="1">
    <citation type="submission" date="2011-05" db="EMBL/GenBank/DDBJ databases">
        <title>Whole genome sequence of Microlunatus phosphovorus NM-1.</title>
        <authorList>
            <person name="Hosoyama A."/>
            <person name="Sasaki K."/>
            <person name="Harada T."/>
            <person name="Igarashi R."/>
            <person name="Kawakoshi A."/>
            <person name="Sasagawa M."/>
            <person name="Fukada J."/>
            <person name="Nakamura S."/>
            <person name="Katano Y."/>
            <person name="Hanada S."/>
            <person name="Kamagata Y."/>
            <person name="Nakamura N."/>
            <person name="Yamazaki S."/>
            <person name="Fujita N."/>
        </authorList>
    </citation>
    <scope>NUCLEOTIDE SEQUENCE [LARGE SCALE GENOMIC DNA]</scope>
    <source>
        <strain evidence="9">ATCC 700054 / DSM 10555 / JCM 9379 / NBRC 101784 / NCIMB 13414 / VKM Ac-1990 / NM-1</strain>
    </source>
</reference>
<name>F5XIR5_MICPN</name>
<comment type="cofactor">
    <cofactor evidence="1">
        <name>thiamine diphosphate</name>
        <dbReference type="ChEBI" id="CHEBI:58937"/>
    </cofactor>
</comment>
<evidence type="ECO:0000256" key="2">
    <source>
        <dbReference type="ARBA" id="ARBA00007812"/>
    </source>
</evidence>
<dbReference type="InterPro" id="IPR011766">
    <property type="entry name" value="TPP_enzyme_TPP-bd"/>
</dbReference>
<dbReference type="GO" id="GO:0005948">
    <property type="term" value="C:acetolactate synthase complex"/>
    <property type="evidence" value="ECO:0007669"/>
    <property type="project" value="TreeGrafter"/>
</dbReference>
<dbReference type="AlphaFoldDB" id="F5XIR5"/>
<dbReference type="GO" id="GO:0000287">
    <property type="term" value="F:magnesium ion binding"/>
    <property type="evidence" value="ECO:0007669"/>
    <property type="project" value="InterPro"/>
</dbReference>
<evidence type="ECO:0000256" key="3">
    <source>
        <dbReference type="ARBA" id="ARBA00023052"/>
    </source>
</evidence>
<dbReference type="SUPFAM" id="SSF52518">
    <property type="entry name" value="Thiamin diphosphate-binding fold (THDP-binding)"/>
    <property type="match status" value="2"/>
</dbReference>
<dbReference type="EMBL" id="AP012204">
    <property type="protein sequence ID" value="BAK38303.1"/>
    <property type="molecule type" value="Genomic_DNA"/>
</dbReference>
<dbReference type="GO" id="GO:0050660">
    <property type="term" value="F:flavin adenine dinucleotide binding"/>
    <property type="evidence" value="ECO:0007669"/>
    <property type="project" value="TreeGrafter"/>
</dbReference>
<dbReference type="eggNOG" id="COG0028">
    <property type="taxonomic scope" value="Bacteria"/>
</dbReference>
<dbReference type="InterPro" id="IPR012001">
    <property type="entry name" value="Thiamin_PyroP_enz_TPP-bd_dom"/>
</dbReference>
<comment type="similarity">
    <text evidence="2 4">Belongs to the TPP enzyme family.</text>
</comment>
<dbReference type="PROSITE" id="PS00187">
    <property type="entry name" value="TPP_ENZYMES"/>
    <property type="match status" value="1"/>
</dbReference>
<sequence length="560" mass="57481">MIMTTIPVDEIPVDEAAAARAAGIEPDNVGLAVLRLLRDYGIDTVFGIPGTHNLEFYRHVERLGLHAVTARHEQGAGYAAFGLAQRTGQPGVVITTSGPGLLNALSAAGTAYAESKPMIILAPGVPLGAEFADIGALHETKNQVAAADAIVEWARRAETAQDAIDAVHDAFALFRTGRPRPVYIEIPLDVLEAAASGVTPDSLSPRPAPAPAAADPATVAAAADLLAKAERPAILAGGGAINGAEELRRLAEHLGAPVVTSLNGKGVLPESHPLAVGAELRLEAGRLALNSSDVLLAVGTKIGEAELWGGKVEPAGKVIRVDILASQRDKNLPSDVALIGDSAAVLGQLTDALGVSDSAQPTAAPWLDLDAVRESVALESAAFAPLEDRVAARIARVLPADAIVAGDSSQIAYYGMSSRVRSEEPGAFLYMAAYATLGFGLPAMIGAKIASPERPVVGVIGDGALMFSIQELQTAVEQGLDLTVVCVDNGGYGEIKQNEADRGIPPVGVVLAQPNWPALAEAFGGTGFAVTAADDLERVLADALATGGVTLVHVPLGLFA</sequence>
<evidence type="ECO:0000256" key="4">
    <source>
        <dbReference type="RuleBase" id="RU362132"/>
    </source>
</evidence>
<dbReference type="PANTHER" id="PTHR18968:SF13">
    <property type="entry name" value="ACETOLACTATE SYNTHASE CATALYTIC SUBUNIT, MITOCHONDRIAL"/>
    <property type="match status" value="1"/>
</dbReference>
<dbReference type="InterPro" id="IPR029035">
    <property type="entry name" value="DHS-like_NAD/FAD-binding_dom"/>
</dbReference>
<dbReference type="SUPFAM" id="SSF52467">
    <property type="entry name" value="DHS-like NAD/FAD-binding domain"/>
    <property type="match status" value="1"/>
</dbReference>
<dbReference type="HOGENOM" id="CLU_013748_3_1_11"/>
<dbReference type="Proteomes" id="UP000007947">
    <property type="component" value="Chromosome"/>
</dbReference>
<dbReference type="KEGG" id="mph:MLP_52890"/>
<feature type="domain" description="Thiamine pyrophosphate enzyme central" evidence="5">
    <location>
        <begin position="219"/>
        <end position="349"/>
    </location>
</feature>
<proteinExistence type="inferred from homology"/>
<dbReference type="InterPro" id="IPR012000">
    <property type="entry name" value="Thiamin_PyroP_enz_cen_dom"/>
</dbReference>
<dbReference type="CDD" id="cd00568">
    <property type="entry name" value="TPP_enzymes"/>
    <property type="match status" value="1"/>
</dbReference>
<dbReference type="STRING" id="1032480.MLP_52890"/>